<dbReference type="Gene3D" id="3.40.50.2300">
    <property type="match status" value="2"/>
</dbReference>
<dbReference type="Gene3D" id="1.10.260.40">
    <property type="entry name" value="lambda repressor-like DNA-binding domains"/>
    <property type="match status" value="1"/>
</dbReference>
<evidence type="ECO:0000256" key="3">
    <source>
        <dbReference type="ARBA" id="ARBA00023163"/>
    </source>
</evidence>
<keyword evidence="2" id="KW-0238">DNA-binding</keyword>
<dbReference type="AlphaFoldDB" id="A0A562MJG1"/>
<dbReference type="SUPFAM" id="SSF47413">
    <property type="entry name" value="lambda repressor-like DNA-binding domains"/>
    <property type="match status" value="1"/>
</dbReference>
<evidence type="ECO:0000256" key="1">
    <source>
        <dbReference type="ARBA" id="ARBA00023015"/>
    </source>
</evidence>
<evidence type="ECO:0000259" key="4">
    <source>
        <dbReference type="PROSITE" id="PS50932"/>
    </source>
</evidence>
<gene>
    <name evidence="5" type="ORF">IQ31_02440</name>
</gene>
<name>A0A562MJG1_9SPHI</name>
<evidence type="ECO:0000256" key="2">
    <source>
        <dbReference type="ARBA" id="ARBA00023125"/>
    </source>
</evidence>
<dbReference type="GO" id="GO:0003700">
    <property type="term" value="F:DNA-binding transcription factor activity"/>
    <property type="evidence" value="ECO:0007669"/>
    <property type="project" value="TreeGrafter"/>
</dbReference>
<dbReference type="SUPFAM" id="SSF53822">
    <property type="entry name" value="Periplasmic binding protein-like I"/>
    <property type="match status" value="1"/>
</dbReference>
<dbReference type="InterPro" id="IPR028082">
    <property type="entry name" value="Peripla_BP_I"/>
</dbReference>
<dbReference type="CDD" id="cd01392">
    <property type="entry name" value="HTH_LacI"/>
    <property type="match status" value="1"/>
</dbReference>
<protein>
    <submittedName>
        <fullName evidence="5">LacI family transcriptional regulator</fullName>
    </submittedName>
</protein>
<proteinExistence type="predicted"/>
<dbReference type="InterPro" id="IPR046335">
    <property type="entry name" value="LacI/GalR-like_sensor"/>
</dbReference>
<dbReference type="EMBL" id="VLKR01000011">
    <property type="protein sequence ID" value="TWI20000.1"/>
    <property type="molecule type" value="Genomic_DNA"/>
</dbReference>
<dbReference type="InterPro" id="IPR000843">
    <property type="entry name" value="HTH_LacI"/>
</dbReference>
<evidence type="ECO:0000313" key="6">
    <source>
        <dbReference type="Proteomes" id="UP000315908"/>
    </source>
</evidence>
<dbReference type="PROSITE" id="PS50932">
    <property type="entry name" value="HTH_LACI_2"/>
    <property type="match status" value="1"/>
</dbReference>
<feature type="domain" description="HTH lacI-type" evidence="4">
    <location>
        <begin position="6"/>
        <end position="63"/>
    </location>
</feature>
<dbReference type="GO" id="GO:0000976">
    <property type="term" value="F:transcription cis-regulatory region binding"/>
    <property type="evidence" value="ECO:0007669"/>
    <property type="project" value="TreeGrafter"/>
</dbReference>
<sequence>MENKKISINDIAKHLKIAKSTVSLIINGKADERRISKELQAKVLDYVREVRFYPHHLAQSLATGRSSSIGLIVEDISDSFFGPIALMIENLAKTKGYRIMYSSTLGDTNTAIEIINFFRRSQLDGYIIAPTKGIEDVVKEMVDEHIPIVLFDRDPVEGVDFVGTNNKEAMIEACMHLYDKGFRQIGFVTLESTQSQMHERLLGYQETMEKLAVDPKVAFVPFESKKTVKQQLIKDFLEKNLELDAIIFATNYLCLAGLAAINKLTAKKKMDFGIVSFDDHEAFNLISPTITAIRQPLEELSNNIIKLLLKQIEKPTKDNASHVVLPSVIKARKSSERKSNNLLPIGRNN</sequence>
<dbReference type="SMART" id="SM00354">
    <property type="entry name" value="HTH_LACI"/>
    <property type="match status" value="1"/>
</dbReference>
<keyword evidence="3" id="KW-0804">Transcription</keyword>
<dbReference type="OrthoDB" id="9803256at2"/>
<dbReference type="Pfam" id="PF13377">
    <property type="entry name" value="Peripla_BP_3"/>
    <property type="match status" value="1"/>
</dbReference>
<organism evidence="5 6">
    <name type="scientific">Sphingobacterium siyangense</name>
    <dbReference type="NCBI Taxonomy" id="459529"/>
    <lineage>
        <taxon>Bacteria</taxon>
        <taxon>Pseudomonadati</taxon>
        <taxon>Bacteroidota</taxon>
        <taxon>Sphingobacteriia</taxon>
        <taxon>Sphingobacteriales</taxon>
        <taxon>Sphingobacteriaceae</taxon>
        <taxon>Sphingobacterium</taxon>
    </lineage>
</organism>
<reference evidence="5 6" key="1">
    <citation type="journal article" date="2015" name="Stand. Genomic Sci.">
        <title>Genomic Encyclopedia of Bacterial and Archaeal Type Strains, Phase III: the genomes of soil and plant-associated and newly described type strains.</title>
        <authorList>
            <person name="Whitman W.B."/>
            <person name="Woyke T."/>
            <person name="Klenk H.P."/>
            <person name="Zhou Y."/>
            <person name="Lilburn T.G."/>
            <person name="Beck B.J."/>
            <person name="De Vos P."/>
            <person name="Vandamme P."/>
            <person name="Eisen J.A."/>
            <person name="Garrity G."/>
            <person name="Hugenholtz P."/>
            <person name="Kyrpides N.C."/>
        </authorList>
    </citation>
    <scope>NUCLEOTIDE SEQUENCE [LARGE SCALE GENOMIC DNA]</scope>
    <source>
        <strain evidence="5 6">CGMCC 1.6855</strain>
    </source>
</reference>
<dbReference type="InterPro" id="IPR010982">
    <property type="entry name" value="Lambda_DNA-bd_dom_sf"/>
</dbReference>
<keyword evidence="1" id="KW-0805">Transcription regulation</keyword>
<dbReference type="RefSeq" id="WP_145328120.1">
    <property type="nucleotide sequence ID" value="NZ_VLKR01000011.1"/>
</dbReference>
<evidence type="ECO:0000313" key="5">
    <source>
        <dbReference type="EMBL" id="TWI20000.1"/>
    </source>
</evidence>
<comment type="caution">
    <text evidence="5">The sequence shown here is derived from an EMBL/GenBank/DDBJ whole genome shotgun (WGS) entry which is preliminary data.</text>
</comment>
<dbReference type="Proteomes" id="UP000315908">
    <property type="component" value="Unassembled WGS sequence"/>
</dbReference>
<dbReference type="PANTHER" id="PTHR30146">
    <property type="entry name" value="LACI-RELATED TRANSCRIPTIONAL REPRESSOR"/>
    <property type="match status" value="1"/>
</dbReference>
<accession>A0A562MJG1</accession>
<dbReference type="PANTHER" id="PTHR30146:SF109">
    <property type="entry name" value="HTH-TYPE TRANSCRIPTIONAL REGULATOR GALS"/>
    <property type="match status" value="1"/>
</dbReference>